<evidence type="ECO:0000256" key="8">
    <source>
        <dbReference type="ARBA" id="ARBA00022989"/>
    </source>
</evidence>
<evidence type="ECO:0000256" key="9">
    <source>
        <dbReference type="ARBA" id="ARBA00023098"/>
    </source>
</evidence>
<dbReference type="GO" id="GO:0030148">
    <property type="term" value="P:sphingolipid biosynthetic process"/>
    <property type="evidence" value="ECO:0007669"/>
    <property type="project" value="TreeGrafter"/>
</dbReference>
<dbReference type="VEuPathDB" id="MicrosporidiaDB:M153_4416000905"/>
<evidence type="ECO:0000256" key="12">
    <source>
        <dbReference type="ARBA" id="ARBA00023239"/>
    </source>
</evidence>
<comment type="subcellular location">
    <subcellularLocation>
        <location evidence="14">Endoplasmic reticulum membrane</location>
        <topology evidence="14">Multi-pass membrane protein</topology>
    </subcellularLocation>
    <subcellularLocation>
        <location evidence="1">Membrane</location>
        <topology evidence="1">Multi-pass membrane protein</topology>
    </subcellularLocation>
</comment>
<feature type="transmembrane region" description="Helical" evidence="14">
    <location>
        <begin position="119"/>
        <end position="138"/>
    </location>
</feature>
<proteinExistence type="inferred from homology"/>
<keyword evidence="14" id="KW-0256">Endoplasmic reticulum</keyword>
<dbReference type="GO" id="GO:0030497">
    <property type="term" value="P:fatty acid elongation"/>
    <property type="evidence" value="ECO:0007669"/>
    <property type="project" value="TreeGrafter"/>
</dbReference>
<evidence type="ECO:0000256" key="14">
    <source>
        <dbReference type="RuleBase" id="RU363109"/>
    </source>
</evidence>
<evidence type="ECO:0000256" key="3">
    <source>
        <dbReference type="ARBA" id="ARBA00007811"/>
    </source>
</evidence>
<dbReference type="InterPro" id="IPR007482">
    <property type="entry name" value="Tyr_Pase-like_PTPLA"/>
</dbReference>
<dbReference type="OrthoDB" id="46988at2759"/>
<dbReference type="UniPathway" id="UPA00094"/>
<dbReference type="GO" id="GO:0042761">
    <property type="term" value="P:very long-chain fatty acid biosynthetic process"/>
    <property type="evidence" value="ECO:0007669"/>
    <property type="project" value="TreeGrafter"/>
</dbReference>
<keyword evidence="12 14" id="KW-0456">Lyase</keyword>
<evidence type="ECO:0000256" key="6">
    <source>
        <dbReference type="ARBA" id="ARBA00022692"/>
    </source>
</evidence>
<comment type="caution">
    <text evidence="15">The sequence shown here is derived from an EMBL/GenBank/DDBJ whole genome shotgun (WGS) entry which is preliminary data.</text>
</comment>
<keyword evidence="9 14" id="KW-0443">Lipid metabolism</keyword>
<keyword evidence="10 14" id="KW-0472">Membrane</keyword>
<gene>
    <name evidence="15" type="ORF">M153_4416000905</name>
</gene>
<comment type="catalytic activity">
    <reaction evidence="13 14">
        <text>a very-long-chain (3R)-3-hydroxyacyl-CoA = a very-long-chain (2E)-enoyl-CoA + H2O</text>
        <dbReference type="Rhea" id="RHEA:45812"/>
        <dbReference type="ChEBI" id="CHEBI:15377"/>
        <dbReference type="ChEBI" id="CHEBI:83728"/>
        <dbReference type="ChEBI" id="CHEBI:85440"/>
        <dbReference type="EC" id="4.2.1.134"/>
    </reaction>
</comment>
<evidence type="ECO:0000256" key="10">
    <source>
        <dbReference type="ARBA" id="ARBA00023136"/>
    </source>
</evidence>
<evidence type="ECO:0000256" key="2">
    <source>
        <dbReference type="ARBA" id="ARBA00005194"/>
    </source>
</evidence>
<evidence type="ECO:0000256" key="7">
    <source>
        <dbReference type="ARBA" id="ARBA00022832"/>
    </source>
</evidence>
<evidence type="ECO:0000256" key="5">
    <source>
        <dbReference type="ARBA" id="ARBA00022516"/>
    </source>
</evidence>
<feature type="transmembrane region" description="Helical" evidence="14">
    <location>
        <begin position="150"/>
        <end position="171"/>
    </location>
</feature>
<feature type="transmembrane region" description="Helical" evidence="14">
    <location>
        <begin position="84"/>
        <end position="107"/>
    </location>
</feature>
<keyword evidence="6 14" id="KW-0812">Transmembrane</keyword>
<comment type="function">
    <text evidence="14">Catalyzes the third of the four reactions of the long-chain fatty acids elongation cycle. This endoplasmic reticulum-bound enzymatic process, allows the addition of two carbons to the chain of long- and very long-chain fatty acids/VLCFAs per cycle. This enzyme catalyzes the dehydration of the 3-hydroxyacyl-CoA intermediate into trans-2,3-enoyl-CoA, within each cycle of fatty acid elongation. Thereby, it participates to the production of VLCFAs of different chain lengths that are involved in multiple biological processes as precursors of membrane lipids and lipid mediators.</text>
</comment>
<dbReference type="EC" id="4.2.1.134" evidence="4 14"/>
<feature type="transmembrane region" description="Helical" evidence="14">
    <location>
        <begin position="7"/>
        <end position="28"/>
    </location>
</feature>
<evidence type="ECO:0000256" key="13">
    <source>
        <dbReference type="ARBA" id="ARBA00036671"/>
    </source>
</evidence>
<keyword evidence="5 14" id="KW-0444">Lipid biosynthesis</keyword>
<comment type="pathway">
    <text evidence="2 14">Lipid metabolism; fatty acid biosynthesis.</text>
</comment>
<reference evidence="15 16" key="1">
    <citation type="submission" date="2015-07" db="EMBL/GenBank/DDBJ databases">
        <title>The genome of Pseudoloma neurophilia, a relevant intracellular parasite of the zebrafish.</title>
        <authorList>
            <person name="Ndikumana S."/>
            <person name="Pelin A."/>
            <person name="Sanders J."/>
            <person name="Corradi N."/>
        </authorList>
    </citation>
    <scope>NUCLEOTIDE SEQUENCE [LARGE SCALE GENOMIC DNA]</scope>
    <source>
        <strain evidence="15 16">MK1</strain>
    </source>
</reference>
<evidence type="ECO:0000313" key="16">
    <source>
        <dbReference type="Proteomes" id="UP000051530"/>
    </source>
</evidence>
<name>A0A0R0LSZ2_9MICR</name>
<dbReference type="PANTHER" id="PTHR11035:SF3">
    <property type="entry name" value="VERY-LONG-CHAIN (3R)-3-HYDROXYACYL-COA DEHYDRATASE"/>
    <property type="match status" value="1"/>
</dbReference>
<keyword evidence="8 14" id="KW-1133">Transmembrane helix</keyword>
<dbReference type="GO" id="GO:0005789">
    <property type="term" value="C:endoplasmic reticulum membrane"/>
    <property type="evidence" value="ECO:0007669"/>
    <property type="project" value="UniProtKB-SubCell"/>
</dbReference>
<sequence length="187" mass="22520">MLKYIDCYNSLGSLVGLSALLLITLENFYKTDNFLLKIGCLQTFYILELFNIIIGMSKAKIFPTILQLSSRLFIIWPICHRFQYTQGIVHLMLYCWFFSDTIRYLFYLSRNRFFKFLRYNLFLFFYPIGTYCEIVLVSRTESISIGLFKYLLRTIMLFYIPGFVFLFFHMLKRRKWTSKTEKTAKQD</sequence>
<dbReference type="PANTHER" id="PTHR11035">
    <property type="entry name" value="VERY-LONG-CHAIN (3R)-3-HYDROXYACYL-COA DEHYDRATASE"/>
    <property type="match status" value="1"/>
</dbReference>
<feature type="transmembrane region" description="Helical" evidence="14">
    <location>
        <begin position="34"/>
        <end position="54"/>
    </location>
</feature>
<dbReference type="Proteomes" id="UP000051530">
    <property type="component" value="Unassembled WGS sequence"/>
</dbReference>
<evidence type="ECO:0000313" key="15">
    <source>
        <dbReference type="EMBL" id="KRH92562.1"/>
    </source>
</evidence>
<keyword evidence="7 14" id="KW-0276">Fatty acid metabolism</keyword>
<keyword evidence="16" id="KW-1185">Reference proteome</keyword>
<comment type="similarity">
    <text evidence="3 14">Belongs to the very long-chain fatty acids dehydratase HACD family.</text>
</comment>
<accession>A0A0R0LSZ2</accession>
<evidence type="ECO:0000256" key="4">
    <source>
        <dbReference type="ARBA" id="ARBA00013122"/>
    </source>
</evidence>
<dbReference type="AlphaFoldDB" id="A0A0R0LSZ2"/>
<dbReference type="EMBL" id="LGUB01000831">
    <property type="protein sequence ID" value="KRH92562.1"/>
    <property type="molecule type" value="Genomic_DNA"/>
</dbReference>
<dbReference type="GO" id="GO:0102158">
    <property type="term" value="F:very-long-chain (3R)-3-hydroxyacyl-CoA dehydratase activity"/>
    <property type="evidence" value="ECO:0007669"/>
    <property type="project" value="UniProtKB-EC"/>
</dbReference>
<organism evidence="15 16">
    <name type="scientific">Pseudoloma neurophilia</name>
    <dbReference type="NCBI Taxonomy" id="146866"/>
    <lineage>
        <taxon>Eukaryota</taxon>
        <taxon>Fungi</taxon>
        <taxon>Fungi incertae sedis</taxon>
        <taxon>Microsporidia</taxon>
        <taxon>Pseudoloma</taxon>
    </lineage>
</organism>
<protein>
    <recommendedName>
        <fullName evidence="4 14">Very-long-chain (3R)-3-hydroxyacyl-CoA dehydratase</fullName>
        <ecNumber evidence="4 14">4.2.1.134</ecNumber>
    </recommendedName>
</protein>
<evidence type="ECO:0000256" key="11">
    <source>
        <dbReference type="ARBA" id="ARBA00023160"/>
    </source>
</evidence>
<keyword evidence="11 14" id="KW-0275">Fatty acid biosynthesis</keyword>
<dbReference type="Pfam" id="PF04387">
    <property type="entry name" value="PTPLA"/>
    <property type="match status" value="1"/>
</dbReference>
<evidence type="ECO:0000256" key="1">
    <source>
        <dbReference type="ARBA" id="ARBA00004141"/>
    </source>
</evidence>